<dbReference type="GO" id="GO:0005886">
    <property type="term" value="C:plasma membrane"/>
    <property type="evidence" value="ECO:0007669"/>
    <property type="project" value="UniProtKB-SubCell"/>
</dbReference>
<evidence type="ECO:0000313" key="16">
    <source>
        <dbReference type="EMBL" id="RZO77685.1"/>
    </source>
</evidence>
<gene>
    <name evidence="16" type="ORF">EVA68_00215</name>
</gene>
<comment type="subcellular location">
    <subcellularLocation>
        <location evidence="1">Cell inner membrane</location>
        <topology evidence="1">Multi-pass membrane protein</topology>
    </subcellularLocation>
</comment>
<dbReference type="GO" id="GO:0032153">
    <property type="term" value="C:cell division site"/>
    <property type="evidence" value="ECO:0007669"/>
    <property type="project" value="TreeGrafter"/>
</dbReference>
<evidence type="ECO:0000256" key="6">
    <source>
        <dbReference type="ARBA" id="ARBA00022519"/>
    </source>
</evidence>
<feature type="transmembrane region" description="Helical" evidence="13">
    <location>
        <begin position="238"/>
        <end position="264"/>
    </location>
</feature>
<dbReference type="PIRSF" id="PIRSF003097">
    <property type="entry name" value="FtsX"/>
    <property type="match status" value="1"/>
</dbReference>
<comment type="subunit">
    <text evidence="3">Forms a membrane-associated complex with FtsE.</text>
</comment>
<protein>
    <recommendedName>
        <fullName evidence="4 12">Cell division protein FtsX</fullName>
    </recommendedName>
</protein>
<accession>A0A520S5C0</accession>
<dbReference type="Gene3D" id="3.30.70.3040">
    <property type="match status" value="1"/>
</dbReference>
<dbReference type="GO" id="GO:0051301">
    <property type="term" value="P:cell division"/>
    <property type="evidence" value="ECO:0007669"/>
    <property type="project" value="UniProtKB-KW"/>
</dbReference>
<evidence type="ECO:0000259" key="14">
    <source>
        <dbReference type="Pfam" id="PF02687"/>
    </source>
</evidence>
<feature type="transmembrane region" description="Helical" evidence="13">
    <location>
        <begin position="284"/>
        <end position="309"/>
    </location>
</feature>
<comment type="similarity">
    <text evidence="2 12">Belongs to the ABC-4 integral membrane protein family. FtsX subfamily.</text>
</comment>
<dbReference type="Pfam" id="PF18075">
    <property type="entry name" value="FtsX_ECD"/>
    <property type="match status" value="1"/>
</dbReference>
<proteinExistence type="inferred from homology"/>
<evidence type="ECO:0000313" key="17">
    <source>
        <dbReference type="Proteomes" id="UP000316199"/>
    </source>
</evidence>
<sequence length="319" mass="35546">MKTPGATTTSISMPDLMTAWLRSHRNVAIQSLSNLLKNWLTSLMTMMVLGIAMGLPLLLYILLVNVLNLSENFDGKPRISIYLNKQLEEADIKRVLTVVNEHSNTQSFRYISPEEALADFQFRSNFVDVLNTLASNPLPGVVELIPSYTDPVKLRSQIMELEKLQEVDTVLADLLWIERLFSFIKLAESVVILLALILGLGVLLVLGNTIRLSIENRRNEIEVVKLVGGTNSFVKRPFLYLGFWYGIGGAISSWFLVHICLLFLSGPVELIAQSYRDHYALVGLTFLEGLVLFAVSSALGLLGAVLAVYRHLRIIDGSL</sequence>
<evidence type="ECO:0000256" key="3">
    <source>
        <dbReference type="ARBA" id="ARBA00011160"/>
    </source>
</evidence>
<evidence type="ECO:0000256" key="4">
    <source>
        <dbReference type="ARBA" id="ARBA00021907"/>
    </source>
</evidence>
<evidence type="ECO:0000256" key="7">
    <source>
        <dbReference type="ARBA" id="ARBA00022618"/>
    </source>
</evidence>
<dbReference type="PANTHER" id="PTHR47755:SF1">
    <property type="entry name" value="CELL DIVISION PROTEIN FTSX"/>
    <property type="match status" value="1"/>
</dbReference>
<dbReference type="InterPro" id="IPR040690">
    <property type="entry name" value="FtsX_ECD"/>
</dbReference>
<keyword evidence="11 12" id="KW-0131">Cell cycle</keyword>
<evidence type="ECO:0000256" key="13">
    <source>
        <dbReference type="SAM" id="Phobius"/>
    </source>
</evidence>
<keyword evidence="8 13" id="KW-0812">Transmembrane</keyword>
<dbReference type="AlphaFoldDB" id="A0A520S5C0"/>
<evidence type="ECO:0000259" key="15">
    <source>
        <dbReference type="Pfam" id="PF18075"/>
    </source>
</evidence>
<dbReference type="Proteomes" id="UP000316199">
    <property type="component" value="Unassembled WGS sequence"/>
</dbReference>
<evidence type="ECO:0000256" key="5">
    <source>
        <dbReference type="ARBA" id="ARBA00022475"/>
    </source>
</evidence>
<feature type="domain" description="ABC3 transporter permease C-terminal" evidence="14">
    <location>
        <begin position="193"/>
        <end position="303"/>
    </location>
</feature>
<dbReference type="InterPro" id="IPR003838">
    <property type="entry name" value="ABC3_permease_C"/>
</dbReference>
<evidence type="ECO:0000256" key="12">
    <source>
        <dbReference type="PIRNR" id="PIRNR003097"/>
    </source>
</evidence>
<dbReference type="Pfam" id="PF02687">
    <property type="entry name" value="FtsX"/>
    <property type="match status" value="1"/>
</dbReference>
<evidence type="ECO:0000256" key="1">
    <source>
        <dbReference type="ARBA" id="ARBA00004429"/>
    </source>
</evidence>
<feature type="transmembrane region" description="Helical" evidence="13">
    <location>
        <begin position="190"/>
        <end position="210"/>
    </location>
</feature>
<dbReference type="EMBL" id="SHAG01000001">
    <property type="protein sequence ID" value="RZO77685.1"/>
    <property type="molecule type" value="Genomic_DNA"/>
</dbReference>
<keyword evidence="9 13" id="KW-1133">Transmembrane helix</keyword>
<comment type="function">
    <text evidence="12">Part of the ABC transporter FtsEX involved in cellular division.</text>
</comment>
<reference evidence="16 17" key="1">
    <citation type="submission" date="2019-02" db="EMBL/GenBank/DDBJ databases">
        <title>Prokaryotic population dynamics and viral predation in marine succession experiment using metagenomics: the confinement effect.</title>
        <authorList>
            <person name="Haro-Moreno J.M."/>
            <person name="Rodriguez-Valera F."/>
            <person name="Lopez-Perez M."/>
        </authorList>
    </citation>
    <scope>NUCLEOTIDE SEQUENCE [LARGE SCALE GENOMIC DNA]</scope>
    <source>
        <strain evidence="16">MED-G157</strain>
    </source>
</reference>
<evidence type="ECO:0000256" key="2">
    <source>
        <dbReference type="ARBA" id="ARBA00007379"/>
    </source>
</evidence>
<evidence type="ECO:0000256" key="9">
    <source>
        <dbReference type="ARBA" id="ARBA00022989"/>
    </source>
</evidence>
<dbReference type="NCBIfam" id="TIGR00439">
    <property type="entry name" value="FtsX_Gneg"/>
    <property type="match status" value="1"/>
</dbReference>
<evidence type="ECO:0000256" key="11">
    <source>
        <dbReference type="ARBA" id="ARBA00023306"/>
    </source>
</evidence>
<dbReference type="InterPro" id="IPR004513">
    <property type="entry name" value="FtsX"/>
</dbReference>
<dbReference type="PANTHER" id="PTHR47755">
    <property type="entry name" value="CELL DIVISION PROTEIN FTSX"/>
    <property type="match status" value="1"/>
</dbReference>
<keyword evidence="7 12" id="KW-0132">Cell division</keyword>
<evidence type="ECO:0000256" key="10">
    <source>
        <dbReference type="ARBA" id="ARBA00023136"/>
    </source>
</evidence>
<name>A0A520S5C0_9GAMM</name>
<keyword evidence="10 12" id="KW-0472">Membrane</keyword>
<feature type="transmembrane region" description="Helical" evidence="13">
    <location>
        <begin position="39"/>
        <end position="63"/>
    </location>
</feature>
<keyword evidence="6 12" id="KW-0997">Cell inner membrane</keyword>
<organism evidence="16 17">
    <name type="scientific">OM182 bacterium</name>
    <dbReference type="NCBI Taxonomy" id="2510334"/>
    <lineage>
        <taxon>Bacteria</taxon>
        <taxon>Pseudomonadati</taxon>
        <taxon>Pseudomonadota</taxon>
        <taxon>Gammaproteobacteria</taxon>
        <taxon>OMG group</taxon>
        <taxon>OM182 clade</taxon>
    </lineage>
</organism>
<feature type="domain" description="FtsX extracellular" evidence="15">
    <location>
        <begin position="78"/>
        <end position="170"/>
    </location>
</feature>
<comment type="caution">
    <text evidence="16">The sequence shown here is derived from an EMBL/GenBank/DDBJ whole genome shotgun (WGS) entry which is preliminary data.</text>
</comment>
<dbReference type="InterPro" id="IPR047590">
    <property type="entry name" value="FtsX_proteobact-type"/>
</dbReference>
<keyword evidence="5 12" id="KW-1003">Cell membrane</keyword>
<evidence type="ECO:0000256" key="8">
    <source>
        <dbReference type="ARBA" id="ARBA00022692"/>
    </source>
</evidence>